<feature type="domain" description="TIR" evidence="4">
    <location>
        <begin position="86"/>
        <end position="251"/>
    </location>
</feature>
<evidence type="ECO:0000256" key="1">
    <source>
        <dbReference type="ARBA" id="ARBA00023027"/>
    </source>
</evidence>
<feature type="transmembrane region" description="Helical" evidence="3">
    <location>
        <begin position="51"/>
        <end position="72"/>
    </location>
</feature>
<dbReference type="GO" id="GO:0007165">
    <property type="term" value="P:signal transduction"/>
    <property type="evidence" value="ECO:0007669"/>
    <property type="project" value="InterPro"/>
</dbReference>
<sequence>MQSPSKENPDLSAVPTPPSDSRRAKEVARGQSMEKVDLPLKGSGTARKSRTAALAVIYAAMTSLWVLSSMYLHPAVQRLPPPPPPWRYHAFLNFRGLDLRNSFSDHLYSALKRSGVRAFRDDKDMPRGANISEALLAAIEASMISVVLLSSNYASSPSCLDELVTILRCRHKMAHRPLPVFYQVSPEDVQDQSGPFKRDFDDHKDIYTYNRVDGWIKAMQAVADLAGWNLERHNSEAEAVEIIVSRVVEAIHSSVKERQLQTSSPTEDGKVIASVRKVLTSDFIRELVTRKPGEGQMCKR</sequence>
<dbReference type="PROSITE" id="PS50104">
    <property type="entry name" value="TIR"/>
    <property type="match status" value="1"/>
</dbReference>
<dbReference type="InterPro" id="IPR035897">
    <property type="entry name" value="Toll_tir_struct_dom_sf"/>
</dbReference>
<feature type="region of interest" description="Disordered" evidence="2">
    <location>
        <begin position="1"/>
        <end position="44"/>
    </location>
</feature>
<dbReference type="PANTHER" id="PTHR32009:SF154">
    <property type="entry name" value="TIR DOMAIN-CONTAINING PROTEIN"/>
    <property type="match status" value="1"/>
</dbReference>
<accession>A0AAV2DU04</accession>
<proteinExistence type="predicted"/>
<keyword evidence="1" id="KW-0520">NAD</keyword>
<evidence type="ECO:0000259" key="4">
    <source>
        <dbReference type="PROSITE" id="PS50104"/>
    </source>
</evidence>
<dbReference type="PANTHER" id="PTHR32009">
    <property type="entry name" value="TMV RESISTANCE PROTEIN N-LIKE"/>
    <property type="match status" value="1"/>
</dbReference>
<evidence type="ECO:0000313" key="6">
    <source>
        <dbReference type="Proteomes" id="UP001497516"/>
    </source>
</evidence>
<gene>
    <name evidence="5" type="ORF">LTRI10_LOCUS18831</name>
</gene>
<feature type="compositionally biased region" description="Basic and acidic residues" evidence="2">
    <location>
        <begin position="20"/>
        <end position="38"/>
    </location>
</feature>
<evidence type="ECO:0000256" key="2">
    <source>
        <dbReference type="SAM" id="MobiDB-lite"/>
    </source>
</evidence>
<dbReference type="EMBL" id="OZ034816">
    <property type="protein sequence ID" value="CAL1377161.1"/>
    <property type="molecule type" value="Genomic_DNA"/>
</dbReference>
<name>A0AAV2DU04_9ROSI</name>
<keyword evidence="6" id="KW-1185">Reference proteome</keyword>
<dbReference type="SMART" id="SM00255">
    <property type="entry name" value="TIR"/>
    <property type="match status" value="1"/>
</dbReference>
<evidence type="ECO:0000313" key="5">
    <source>
        <dbReference type="EMBL" id="CAL1377161.1"/>
    </source>
</evidence>
<dbReference type="Proteomes" id="UP001497516">
    <property type="component" value="Chromosome 3"/>
</dbReference>
<keyword evidence="3" id="KW-1133">Transmembrane helix</keyword>
<dbReference type="Gene3D" id="3.40.50.10140">
    <property type="entry name" value="Toll/interleukin-1 receptor homology (TIR) domain"/>
    <property type="match status" value="1"/>
</dbReference>
<dbReference type="FunFam" id="3.40.50.10140:FF:000007">
    <property type="entry name" value="Disease resistance protein (TIR-NBS-LRR class)"/>
    <property type="match status" value="1"/>
</dbReference>
<reference evidence="5 6" key="1">
    <citation type="submission" date="2024-04" db="EMBL/GenBank/DDBJ databases">
        <authorList>
            <person name="Fracassetti M."/>
        </authorList>
    </citation>
    <scope>NUCLEOTIDE SEQUENCE [LARGE SCALE GENOMIC DNA]</scope>
</reference>
<dbReference type="InterPro" id="IPR000157">
    <property type="entry name" value="TIR_dom"/>
</dbReference>
<protein>
    <recommendedName>
        <fullName evidence="4">TIR domain-containing protein</fullName>
    </recommendedName>
</protein>
<organism evidence="5 6">
    <name type="scientific">Linum trigynum</name>
    <dbReference type="NCBI Taxonomy" id="586398"/>
    <lineage>
        <taxon>Eukaryota</taxon>
        <taxon>Viridiplantae</taxon>
        <taxon>Streptophyta</taxon>
        <taxon>Embryophyta</taxon>
        <taxon>Tracheophyta</taxon>
        <taxon>Spermatophyta</taxon>
        <taxon>Magnoliopsida</taxon>
        <taxon>eudicotyledons</taxon>
        <taxon>Gunneridae</taxon>
        <taxon>Pentapetalae</taxon>
        <taxon>rosids</taxon>
        <taxon>fabids</taxon>
        <taxon>Malpighiales</taxon>
        <taxon>Linaceae</taxon>
        <taxon>Linum</taxon>
    </lineage>
</organism>
<dbReference type="AlphaFoldDB" id="A0AAV2DU04"/>
<dbReference type="Pfam" id="PF01582">
    <property type="entry name" value="TIR"/>
    <property type="match status" value="1"/>
</dbReference>
<evidence type="ECO:0000256" key="3">
    <source>
        <dbReference type="SAM" id="Phobius"/>
    </source>
</evidence>
<keyword evidence="3" id="KW-0812">Transmembrane</keyword>
<keyword evidence="3" id="KW-0472">Membrane</keyword>
<dbReference type="SUPFAM" id="SSF52200">
    <property type="entry name" value="Toll/Interleukin receptor TIR domain"/>
    <property type="match status" value="1"/>
</dbReference>